<dbReference type="InterPro" id="IPR013520">
    <property type="entry name" value="Ribonucl_H"/>
</dbReference>
<dbReference type="InterPro" id="IPR036397">
    <property type="entry name" value="RNaseH_sf"/>
</dbReference>
<evidence type="ECO:0000313" key="3">
    <source>
        <dbReference type="Proteomes" id="UP000806211"/>
    </source>
</evidence>
<feature type="domain" description="Exonuclease" evidence="1">
    <location>
        <begin position="5"/>
        <end position="166"/>
    </location>
</feature>
<dbReference type="EMBL" id="JADCKF010000001">
    <property type="protein sequence ID" value="MBE5054750.1"/>
    <property type="molecule type" value="Genomic_DNA"/>
</dbReference>
<dbReference type="InterPro" id="IPR036420">
    <property type="entry name" value="BRCT_dom_sf"/>
</dbReference>
<dbReference type="Pfam" id="PF00533">
    <property type="entry name" value="BRCT"/>
    <property type="match status" value="1"/>
</dbReference>
<organism evidence="2 3">
    <name type="scientific">Pseudoflavonifractor gallinarum</name>
    <dbReference type="NCBI Taxonomy" id="2779352"/>
    <lineage>
        <taxon>Bacteria</taxon>
        <taxon>Bacillati</taxon>
        <taxon>Bacillota</taxon>
        <taxon>Clostridia</taxon>
        <taxon>Eubacteriales</taxon>
        <taxon>Oscillospiraceae</taxon>
        <taxon>Pseudoflavonifractor</taxon>
    </lineage>
</organism>
<dbReference type="NCBIfam" id="TIGR00573">
    <property type="entry name" value="dnaq"/>
    <property type="match status" value="1"/>
</dbReference>
<dbReference type="Gene3D" id="3.30.420.10">
    <property type="entry name" value="Ribonuclease H-like superfamily/Ribonuclease H"/>
    <property type="match status" value="1"/>
</dbReference>
<keyword evidence="3" id="KW-1185">Reference proteome</keyword>
<reference evidence="2 3" key="1">
    <citation type="submission" date="2020-10" db="EMBL/GenBank/DDBJ databases">
        <title>ChiBAC.</title>
        <authorList>
            <person name="Zenner C."/>
            <person name="Hitch T.C.A."/>
            <person name="Clavel T."/>
        </authorList>
    </citation>
    <scope>NUCLEOTIDE SEQUENCE [LARGE SCALE GENOMIC DNA]</scope>
    <source>
        <strain evidence="2 3">DSM 107456</strain>
    </source>
</reference>
<dbReference type="Proteomes" id="UP000806211">
    <property type="component" value="Unassembled WGS sequence"/>
</dbReference>
<protein>
    <submittedName>
        <fullName evidence="2">3'-5' exoribonuclease</fullName>
    </submittedName>
</protein>
<evidence type="ECO:0000259" key="1">
    <source>
        <dbReference type="SMART" id="SM00479"/>
    </source>
</evidence>
<dbReference type="PANTHER" id="PTHR30231">
    <property type="entry name" value="DNA POLYMERASE III SUBUNIT EPSILON"/>
    <property type="match status" value="1"/>
</dbReference>
<dbReference type="RefSeq" id="WP_193536026.1">
    <property type="nucleotide sequence ID" value="NZ_JADCKF010000001.1"/>
</dbReference>
<evidence type="ECO:0000313" key="2">
    <source>
        <dbReference type="EMBL" id="MBE5054750.1"/>
    </source>
</evidence>
<dbReference type="Gene3D" id="3.40.50.10190">
    <property type="entry name" value="BRCT domain"/>
    <property type="match status" value="1"/>
</dbReference>
<comment type="caution">
    <text evidence="2">The sequence shown here is derived from an EMBL/GenBank/DDBJ whole genome shotgun (WGS) entry which is preliminary data.</text>
</comment>
<proteinExistence type="predicted"/>
<dbReference type="SMART" id="SM00479">
    <property type="entry name" value="EXOIII"/>
    <property type="match status" value="1"/>
</dbReference>
<dbReference type="PANTHER" id="PTHR30231:SF42">
    <property type="entry name" value="EXONUCLEASE"/>
    <property type="match status" value="1"/>
</dbReference>
<dbReference type="SUPFAM" id="SSF52113">
    <property type="entry name" value="BRCT domain"/>
    <property type="match status" value="1"/>
</dbReference>
<dbReference type="InterPro" id="IPR012337">
    <property type="entry name" value="RNaseH-like_sf"/>
</dbReference>
<dbReference type="InterPro" id="IPR006054">
    <property type="entry name" value="DnaQ"/>
</dbReference>
<sequence>MNLYDFVALDFETATHRYNSACSIGIAAVKGGEIIDTFYSLLQPPGMEFEKDTIPIHGITPDMVKDAPTLDQIWLDISKFFGPHLVVAHNARFDMMVLKNSLEWFRADDFHYVDSMSIAKQFVPGSKSLENCAHHFQIDMGCHHNALDDAIVCAKILQNCLKESSAENIGQLCFSQSNVKIHQFSELSDSKSESYSRRKASAPAWTRIPVVKASDITPRSESFCCDHPLYQKSIVFTGELSIDRAAAMQMAVDVGGIVKSSVSRKTDYLVVGTQDLTLVGEDGMSSKEEKAYALNQAGKAHIQIICEQDFISLVHAVEV</sequence>
<name>A0ABR9R7T0_9FIRM</name>
<dbReference type="Pfam" id="PF00929">
    <property type="entry name" value="RNase_T"/>
    <property type="match status" value="1"/>
</dbReference>
<gene>
    <name evidence="2" type="ORF">INF37_01860</name>
</gene>
<dbReference type="CDD" id="cd06130">
    <property type="entry name" value="DNA_pol_III_epsilon_like"/>
    <property type="match status" value="1"/>
</dbReference>
<dbReference type="SUPFAM" id="SSF53098">
    <property type="entry name" value="Ribonuclease H-like"/>
    <property type="match status" value="1"/>
</dbReference>
<dbReference type="InterPro" id="IPR001357">
    <property type="entry name" value="BRCT_dom"/>
</dbReference>
<accession>A0ABR9R7T0</accession>
<dbReference type="CDD" id="cd17748">
    <property type="entry name" value="BRCT_DNA_ligase_like"/>
    <property type="match status" value="1"/>
</dbReference>